<evidence type="ECO:0000256" key="3">
    <source>
        <dbReference type="SAM" id="MobiDB-lite"/>
    </source>
</evidence>
<dbReference type="InterPro" id="IPR001307">
    <property type="entry name" value="Thiosulphate_STrfase_CS"/>
</dbReference>
<proteinExistence type="predicted"/>
<evidence type="ECO:0000256" key="2">
    <source>
        <dbReference type="ARBA" id="ARBA00022737"/>
    </source>
</evidence>
<organism evidence="5 6">
    <name type="scientific">Aquipuribacter nitratireducens</name>
    <dbReference type="NCBI Taxonomy" id="650104"/>
    <lineage>
        <taxon>Bacteria</taxon>
        <taxon>Bacillati</taxon>
        <taxon>Actinomycetota</taxon>
        <taxon>Actinomycetes</taxon>
        <taxon>Micrococcales</taxon>
        <taxon>Intrasporangiaceae</taxon>
        <taxon>Aquipuribacter</taxon>
    </lineage>
</organism>
<dbReference type="CDD" id="cd01448">
    <property type="entry name" value="TST_Repeat_1"/>
    <property type="match status" value="1"/>
</dbReference>
<gene>
    <name evidence="5" type="ORF">ACFPJ6_03765</name>
</gene>
<keyword evidence="6" id="KW-1185">Reference proteome</keyword>
<evidence type="ECO:0000313" key="5">
    <source>
        <dbReference type="EMBL" id="MFC5379904.1"/>
    </source>
</evidence>
<dbReference type="EC" id="2.8.1.-" evidence="5"/>
<keyword evidence="2" id="KW-0677">Repeat</keyword>
<name>A0ABW0GJT5_9MICO</name>
<dbReference type="Gene3D" id="3.40.250.10">
    <property type="entry name" value="Rhodanese-like domain"/>
    <property type="match status" value="2"/>
</dbReference>
<feature type="region of interest" description="Disordered" evidence="3">
    <location>
        <begin position="178"/>
        <end position="207"/>
    </location>
</feature>
<dbReference type="SMART" id="SM00450">
    <property type="entry name" value="RHOD"/>
    <property type="match status" value="2"/>
</dbReference>
<protein>
    <submittedName>
        <fullName evidence="5">Sulfurtransferase</fullName>
        <ecNumber evidence="5">2.8.1.-</ecNumber>
    </submittedName>
</protein>
<dbReference type="InterPro" id="IPR036873">
    <property type="entry name" value="Rhodanese-like_dom_sf"/>
</dbReference>
<dbReference type="SUPFAM" id="SSF52821">
    <property type="entry name" value="Rhodanese/Cell cycle control phosphatase"/>
    <property type="match status" value="2"/>
</dbReference>
<dbReference type="RefSeq" id="WP_340269126.1">
    <property type="nucleotide sequence ID" value="NZ_JBBEOG010000003.1"/>
</dbReference>
<comment type="caution">
    <text evidence="5">The sequence shown here is derived from an EMBL/GenBank/DDBJ whole genome shotgun (WGS) entry which is preliminary data.</text>
</comment>
<feature type="compositionally biased region" description="Basic and acidic residues" evidence="3">
    <location>
        <begin position="178"/>
        <end position="189"/>
    </location>
</feature>
<dbReference type="PANTHER" id="PTHR11364:SF27">
    <property type="entry name" value="SULFURTRANSFERASE"/>
    <property type="match status" value="1"/>
</dbReference>
<keyword evidence="1 5" id="KW-0808">Transferase</keyword>
<dbReference type="InterPro" id="IPR045078">
    <property type="entry name" value="TST/MPST-like"/>
</dbReference>
<dbReference type="EMBL" id="JBHSLD010000004">
    <property type="protein sequence ID" value="MFC5379904.1"/>
    <property type="molecule type" value="Genomic_DNA"/>
</dbReference>
<dbReference type="PROSITE" id="PS00380">
    <property type="entry name" value="RHODANESE_1"/>
    <property type="match status" value="1"/>
</dbReference>
<sequence>MPVHVTGPPPFVAATDLSGLQPVLVDVRWYLDGRSGRDAYLSGHLPGAVFVDLDRHLAGPGAPTEGRHPLPSPARFAGGLAEAGIDDDDTVVAYDDAGGTVAARLVWLLRATGRRAAVLDGGLQAWPGPLETGEVHRPRTSPQVRPWPQDLLASTAEVADLGAGGRPVLLDARAPARYRGESEPVDPRAGHVPGARNLPATDALDDDGRLRPVEQLRAAMTAVGAGPGTPVVASCGSGVTACFTLLVREQAGLPPGRLWPASFSGWSRDPDRTVVTGAAPH</sequence>
<evidence type="ECO:0000259" key="4">
    <source>
        <dbReference type="PROSITE" id="PS50206"/>
    </source>
</evidence>
<dbReference type="Pfam" id="PF00581">
    <property type="entry name" value="Rhodanese"/>
    <property type="match status" value="2"/>
</dbReference>
<dbReference type="PANTHER" id="PTHR11364">
    <property type="entry name" value="THIOSULFATE SULFERTANSFERASE"/>
    <property type="match status" value="1"/>
</dbReference>
<dbReference type="CDD" id="cd01449">
    <property type="entry name" value="TST_Repeat_2"/>
    <property type="match status" value="1"/>
</dbReference>
<feature type="domain" description="Rhodanese" evidence="4">
    <location>
        <begin position="21"/>
        <end position="132"/>
    </location>
</feature>
<dbReference type="Proteomes" id="UP001596122">
    <property type="component" value="Unassembled WGS sequence"/>
</dbReference>
<evidence type="ECO:0000313" key="6">
    <source>
        <dbReference type="Proteomes" id="UP001596122"/>
    </source>
</evidence>
<dbReference type="InterPro" id="IPR001763">
    <property type="entry name" value="Rhodanese-like_dom"/>
</dbReference>
<accession>A0ABW0GJT5</accession>
<evidence type="ECO:0000256" key="1">
    <source>
        <dbReference type="ARBA" id="ARBA00022679"/>
    </source>
</evidence>
<dbReference type="GO" id="GO:0016740">
    <property type="term" value="F:transferase activity"/>
    <property type="evidence" value="ECO:0007669"/>
    <property type="project" value="UniProtKB-KW"/>
</dbReference>
<feature type="domain" description="Rhodanese" evidence="4">
    <location>
        <begin position="163"/>
        <end position="275"/>
    </location>
</feature>
<reference evidence="6" key="1">
    <citation type="journal article" date="2019" name="Int. J. Syst. Evol. Microbiol.">
        <title>The Global Catalogue of Microorganisms (GCM) 10K type strain sequencing project: providing services to taxonomists for standard genome sequencing and annotation.</title>
        <authorList>
            <consortium name="The Broad Institute Genomics Platform"/>
            <consortium name="The Broad Institute Genome Sequencing Center for Infectious Disease"/>
            <person name="Wu L."/>
            <person name="Ma J."/>
        </authorList>
    </citation>
    <scope>NUCLEOTIDE SEQUENCE [LARGE SCALE GENOMIC DNA]</scope>
    <source>
        <strain evidence="6">CCUG 43114</strain>
    </source>
</reference>
<dbReference type="PROSITE" id="PS50206">
    <property type="entry name" value="RHODANESE_3"/>
    <property type="match status" value="2"/>
</dbReference>